<dbReference type="Gene3D" id="3.30.460.10">
    <property type="entry name" value="Beta Polymerase, domain 2"/>
    <property type="match status" value="1"/>
</dbReference>
<sequence>MTLGVKGPEVKLIEHNESWATEFQNVKEALISITGIAEECVQHIGSTAIQEITAKPIIDIAIGIDSLNDINDKLTSQLKTLGFIPMRRQMMEGRFILAKYTDDTKQVKTHYIHFVELKGRAWSDLLFFRDHLNQNQQARVEYAAIKQHAAEKYNHIEQYTNAKEDFVKNIYALNN</sequence>
<dbReference type="Proteomes" id="UP000290287">
    <property type="component" value="Unassembled WGS sequence"/>
</dbReference>
<dbReference type="Pfam" id="PF04229">
    <property type="entry name" value="GrpB"/>
    <property type="match status" value="1"/>
</dbReference>
<dbReference type="OrthoDB" id="9799092at2"/>
<proteinExistence type="predicted"/>
<dbReference type="GO" id="GO:0016301">
    <property type="term" value="F:kinase activity"/>
    <property type="evidence" value="ECO:0007669"/>
    <property type="project" value="UniProtKB-KW"/>
</dbReference>
<comment type="caution">
    <text evidence="1">The sequence shown here is derived from an EMBL/GenBank/DDBJ whole genome shotgun (WGS) entry which is preliminary data.</text>
</comment>
<dbReference type="PANTHER" id="PTHR34822">
    <property type="entry name" value="GRPB DOMAIN PROTEIN (AFU_ORTHOLOGUE AFUA_1G01530)"/>
    <property type="match status" value="1"/>
</dbReference>
<dbReference type="AlphaFoldDB" id="A0A4Q0YKA7"/>
<dbReference type="InterPro" id="IPR043519">
    <property type="entry name" value="NT_sf"/>
</dbReference>
<accession>A0A4Q0YKA7</accession>
<reference evidence="1 2" key="1">
    <citation type="submission" date="2017-10" db="EMBL/GenBank/DDBJ databases">
        <title>Nyctiphanis sp. nov., isolated from the stomach of the euphausiid Nyctiphanes simplex (Hansen, 1911) in the Gulf of California.</title>
        <authorList>
            <person name="Gomez-Gil B."/>
            <person name="Aguilar-Mendez M."/>
            <person name="Lopez-Cortes A."/>
            <person name="Gomez-Gutierrez J."/>
            <person name="Roque A."/>
            <person name="Lang E."/>
            <person name="Gonzalez-Castillo A."/>
        </authorList>
    </citation>
    <scope>NUCLEOTIDE SEQUENCE [LARGE SCALE GENOMIC DNA]</scope>
    <source>
        <strain evidence="1 2">CAIM 600</strain>
    </source>
</reference>
<name>A0A4Q0YKA7_9GAMM</name>
<dbReference type="EMBL" id="PEIB01000040">
    <property type="protein sequence ID" value="RXJ71140.1"/>
    <property type="molecule type" value="Genomic_DNA"/>
</dbReference>
<dbReference type="RefSeq" id="WP_129123979.1">
    <property type="nucleotide sequence ID" value="NZ_PEIB01000040.1"/>
</dbReference>
<dbReference type="PANTHER" id="PTHR34822:SF1">
    <property type="entry name" value="GRPB FAMILY PROTEIN"/>
    <property type="match status" value="1"/>
</dbReference>
<protein>
    <submittedName>
        <fullName evidence="1">Dephospho-CoA kinase</fullName>
    </submittedName>
</protein>
<dbReference type="InterPro" id="IPR007344">
    <property type="entry name" value="GrpB/CoaE"/>
</dbReference>
<evidence type="ECO:0000313" key="2">
    <source>
        <dbReference type="Proteomes" id="UP000290287"/>
    </source>
</evidence>
<keyword evidence="1" id="KW-0418">Kinase</keyword>
<evidence type="ECO:0000313" key="1">
    <source>
        <dbReference type="EMBL" id="RXJ71140.1"/>
    </source>
</evidence>
<keyword evidence="1" id="KW-0808">Transferase</keyword>
<organism evidence="1 2">
    <name type="scientific">Veronia nyctiphanis</name>
    <dbReference type="NCBI Taxonomy" id="1278244"/>
    <lineage>
        <taxon>Bacteria</taxon>
        <taxon>Pseudomonadati</taxon>
        <taxon>Pseudomonadota</taxon>
        <taxon>Gammaproteobacteria</taxon>
        <taxon>Vibrionales</taxon>
        <taxon>Vibrionaceae</taxon>
        <taxon>Veronia</taxon>
    </lineage>
</organism>
<dbReference type="SUPFAM" id="SSF81301">
    <property type="entry name" value="Nucleotidyltransferase"/>
    <property type="match status" value="1"/>
</dbReference>
<gene>
    <name evidence="1" type="ORF">CS022_21580</name>
</gene>
<keyword evidence="2" id="KW-1185">Reference proteome</keyword>